<evidence type="ECO:0000313" key="4">
    <source>
        <dbReference type="Proteomes" id="UP001597124"/>
    </source>
</evidence>
<evidence type="ECO:0000259" key="2">
    <source>
        <dbReference type="Pfam" id="PF04235"/>
    </source>
</evidence>
<keyword evidence="1" id="KW-0812">Transmembrane</keyword>
<evidence type="ECO:0000256" key="1">
    <source>
        <dbReference type="SAM" id="Phobius"/>
    </source>
</evidence>
<feature type="transmembrane region" description="Helical" evidence="1">
    <location>
        <begin position="259"/>
        <end position="277"/>
    </location>
</feature>
<feature type="transmembrane region" description="Helical" evidence="1">
    <location>
        <begin position="335"/>
        <end position="360"/>
    </location>
</feature>
<keyword evidence="4" id="KW-1185">Reference proteome</keyword>
<organism evidence="3 4">
    <name type="scientific">Sphingosinicella xenopeptidilytica</name>
    <dbReference type="NCBI Taxonomy" id="364098"/>
    <lineage>
        <taxon>Bacteria</taxon>
        <taxon>Pseudomonadati</taxon>
        <taxon>Pseudomonadota</taxon>
        <taxon>Alphaproteobacteria</taxon>
        <taxon>Sphingomonadales</taxon>
        <taxon>Sphingosinicellaceae</taxon>
        <taxon>Sphingosinicella</taxon>
    </lineage>
</organism>
<name>A0ABW3BZB9_SPHXN</name>
<gene>
    <name evidence="3" type="ORF">ACFQ00_02720</name>
</gene>
<feature type="domain" description="DUF418" evidence="2">
    <location>
        <begin position="241"/>
        <end position="401"/>
    </location>
</feature>
<sequence length="421" mass="46926">MAGGGARISTLDAVRGFAVMGILLMNIVDFAMPGFAYYNPSYYGGDEGANFAAWAVNYVLFDGKMRGLFTMMFGASTVLIAERALRAGESPTRVTFARMWWLLVFGMIHVWLIWYGDILVLYSLCGMIAVVAWRWPPRRLFAVGAALLCLKLALGIAAYMSFAALERAAAEPGASAETLSEWAVMQEKLELPSVQSQLDGYRGSYGDALRARIPLAVYILTEAHLAAVPDTLALIAIGMGLFKCGFFSGGWSARSYRRVAFWSFLVCVPLHLPLIAINVEANYHPIMLHRTEAIHLSLLRTPMTMGYAALVILFMQRFHESGLGQRLVAAGRMAFSNYLGTSILCTLIFNGYGLGLYGYLERWQCYFVVIAVWAVILLWSKPWLDRFHFGPLEWLWRSLARARLQPFAKKKEDTCPQSANV</sequence>
<dbReference type="InterPro" id="IPR007349">
    <property type="entry name" value="DUF418"/>
</dbReference>
<dbReference type="PANTHER" id="PTHR30590:SF2">
    <property type="entry name" value="INNER MEMBRANE PROTEIN"/>
    <property type="match status" value="1"/>
</dbReference>
<keyword evidence="1" id="KW-1133">Transmembrane helix</keyword>
<feature type="transmembrane region" description="Helical" evidence="1">
    <location>
        <begin position="232"/>
        <end position="252"/>
    </location>
</feature>
<accession>A0ABW3BZB9</accession>
<dbReference type="InterPro" id="IPR052529">
    <property type="entry name" value="Bact_Transport_Assoc"/>
</dbReference>
<reference evidence="4" key="1">
    <citation type="journal article" date="2019" name="Int. J. Syst. Evol. Microbiol.">
        <title>The Global Catalogue of Microorganisms (GCM) 10K type strain sequencing project: providing services to taxonomists for standard genome sequencing and annotation.</title>
        <authorList>
            <consortium name="The Broad Institute Genomics Platform"/>
            <consortium name="The Broad Institute Genome Sequencing Center for Infectious Disease"/>
            <person name="Wu L."/>
            <person name="Ma J."/>
        </authorList>
    </citation>
    <scope>NUCLEOTIDE SEQUENCE [LARGE SCALE GENOMIC DNA]</scope>
    <source>
        <strain evidence="4">CCUG 52537</strain>
    </source>
</reference>
<dbReference type="RefSeq" id="WP_381485769.1">
    <property type="nucleotide sequence ID" value="NZ_JBHTIK010000001.1"/>
</dbReference>
<dbReference type="Proteomes" id="UP001597124">
    <property type="component" value="Unassembled WGS sequence"/>
</dbReference>
<comment type="caution">
    <text evidence="3">The sequence shown here is derived from an EMBL/GenBank/DDBJ whole genome shotgun (WGS) entry which is preliminary data.</text>
</comment>
<dbReference type="EMBL" id="JBHTIK010000001">
    <property type="protein sequence ID" value="MFD0847223.1"/>
    <property type="molecule type" value="Genomic_DNA"/>
</dbReference>
<proteinExistence type="predicted"/>
<feature type="transmembrane region" description="Helical" evidence="1">
    <location>
        <begin position="297"/>
        <end position="315"/>
    </location>
</feature>
<protein>
    <submittedName>
        <fullName evidence="3">DUF418 domain-containing protein</fullName>
    </submittedName>
</protein>
<feature type="transmembrane region" description="Helical" evidence="1">
    <location>
        <begin position="119"/>
        <end position="135"/>
    </location>
</feature>
<feature type="transmembrane region" description="Helical" evidence="1">
    <location>
        <begin position="140"/>
        <end position="162"/>
    </location>
</feature>
<keyword evidence="1" id="KW-0472">Membrane</keyword>
<feature type="transmembrane region" description="Helical" evidence="1">
    <location>
        <begin position="366"/>
        <end position="384"/>
    </location>
</feature>
<dbReference type="Pfam" id="PF04235">
    <property type="entry name" value="DUF418"/>
    <property type="match status" value="1"/>
</dbReference>
<feature type="transmembrane region" description="Helical" evidence="1">
    <location>
        <begin position="17"/>
        <end position="38"/>
    </location>
</feature>
<dbReference type="PANTHER" id="PTHR30590">
    <property type="entry name" value="INNER MEMBRANE PROTEIN"/>
    <property type="match status" value="1"/>
</dbReference>
<evidence type="ECO:0000313" key="3">
    <source>
        <dbReference type="EMBL" id="MFD0847223.1"/>
    </source>
</evidence>